<keyword evidence="6 9" id="KW-1133">Transmembrane helix</keyword>
<evidence type="ECO:0000256" key="2">
    <source>
        <dbReference type="ARBA" id="ARBA00022448"/>
    </source>
</evidence>
<evidence type="ECO:0000313" key="10">
    <source>
        <dbReference type="EMBL" id="SVD01528.1"/>
    </source>
</evidence>
<comment type="subcellular location">
    <subcellularLocation>
        <location evidence="1">Endomembrane system</location>
        <topology evidence="1">Multi-pass membrane protein</topology>
    </subcellularLocation>
</comment>
<feature type="transmembrane region" description="Helical" evidence="9">
    <location>
        <begin position="122"/>
        <end position="141"/>
    </location>
</feature>
<keyword evidence="5" id="KW-1278">Translocase</keyword>
<keyword evidence="3 9" id="KW-0812">Transmembrane</keyword>
<organism evidence="10">
    <name type="scientific">marine metagenome</name>
    <dbReference type="NCBI Taxonomy" id="408172"/>
    <lineage>
        <taxon>unclassified sequences</taxon>
        <taxon>metagenomes</taxon>
        <taxon>ecological metagenomes</taxon>
    </lineage>
</organism>
<sequence length="317" mass="32743">VTEYYTGTNYRPVKSVARSSTTGHGTNVIQGLAISMEATALPALIIITGIIATNSLAGLYGIAIAVTTMLALAGMVVALDAYGPVTDNAGGIAEMSNLPKNVRKTTDALDAVGNTTKAVTKGYAIGSAGLGALVLFAAYTEDIKFFSNVKGSVLENIVVTFDLSNPFVVVGLLFGGMLPYLFASMGMQAVGRAGGAVVIEVRRQFKKIPGIMKRKAKPDYGKLVDLLTKAAIKEMIIPSLLPVLSPIILYFVILPIGGLKAALAAIGAMLLGVIITGLFIAISMTAGGGAWDNAKKFIEDGKFGGKGSEAHKAAVTG</sequence>
<evidence type="ECO:0000256" key="8">
    <source>
        <dbReference type="ARBA" id="ARBA00023136"/>
    </source>
</evidence>
<dbReference type="EMBL" id="UINC01124406">
    <property type="protein sequence ID" value="SVD01528.1"/>
    <property type="molecule type" value="Genomic_DNA"/>
</dbReference>
<reference evidence="10" key="1">
    <citation type="submission" date="2018-05" db="EMBL/GenBank/DDBJ databases">
        <authorList>
            <person name="Lanie J.A."/>
            <person name="Ng W.-L."/>
            <person name="Kazmierczak K.M."/>
            <person name="Andrzejewski T.M."/>
            <person name="Davidsen T.M."/>
            <person name="Wayne K.J."/>
            <person name="Tettelin H."/>
            <person name="Glass J.I."/>
            <person name="Rusch D."/>
            <person name="Podicherti R."/>
            <person name="Tsui H.-C.T."/>
            <person name="Winkler M.E."/>
        </authorList>
    </citation>
    <scope>NUCLEOTIDE SEQUENCE</scope>
</reference>
<gene>
    <name evidence="10" type="ORF">METZ01_LOCUS354382</name>
</gene>
<evidence type="ECO:0000256" key="1">
    <source>
        <dbReference type="ARBA" id="ARBA00004127"/>
    </source>
</evidence>
<dbReference type="AlphaFoldDB" id="A0A382RX85"/>
<dbReference type="GO" id="GO:0016020">
    <property type="term" value="C:membrane"/>
    <property type="evidence" value="ECO:0007669"/>
    <property type="project" value="InterPro"/>
</dbReference>
<feature type="transmembrane region" description="Helical" evidence="9">
    <location>
        <begin position="262"/>
        <end position="286"/>
    </location>
</feature>
<protein>
    <recommendedName>
        <fullName evidence="11">Inorganic diphosphatase</fullName>
    </recommendedName>
</protein>
<keyword evidence="2" id="KW-0813">Transport</keyword>
<dbReference type="InterPro" id="IPR004131">
    <property type="entry name" value="PPase-energised_H-pump"/>
</dbReference>
<feature type="transmembrane region" description="Helical" evidence="9">
    <location>
        <begin position="236"/>
        <end position="256"/>
    </location>
</feature>
<keyword evidence="7" id="KW-0406">Ion transport</keyword>
<feature type="non-terminal residue" evidence="10">
    <location>
        <position position="317"/>
    </location>
</feature>
<dbReference type="GO" id="GO:0004427">
    <property type="term" value="F:inorganic diphosphate phosphatase activity"/>
    <property type="evidence" value="ECO:0007669"/>
    <property type="project" value="InterPro"/>
</dbReference>
<dbReference type="GO" id="GO:0009678">
    <property type="term" value="F:diphosphate hydrolysis-driven proton transmembrane transporter activity"/>
    <property type="evidence" value="ECO:0007669"/>
    <property type="project" value="InterPro"/>
</dbReference>
<feature type="non-terminal residue" evidence="10">
    <location>
        <position position="1"/>
    </location>
</feature>
<feature type="transmembrane region" description="Helical" evidence="9">
    <location>
        <begin position="153"/>
        <end position="174"/>
    </location>
</feature>
<accession>A0A382RX85</accession>
<evidence type="ECO:0000256" key="5">
    <source>
        <dbReference type="ARBA" id="ARBA00022967"/>
    </source>
</evidence>
<evidence type="ECO:0000256" key="3">
    <source>
        <dbReference type="ARBA" id="ARBA00022692"/>
    </source>
</evidence>
<evidence type="ECO:0000256" key="4">
    <source>
        <dbReference type="ARBA" id="ARBA00022842"/>
    </source>
</evidence>
<feature type="transmembrane region" description="Helical" evidence="9">
    <location>
        <begin position="28"/>
        <end position="52"/>
    </location>
</feature>
<evidence type="ECO:0000256" key="7">
    <source>
        <dbReference type="ARBA" id="ARBA00023065"/>
    </source>
</evidence>
<keyword evidence="8 9" id="KW-0472">Membrane</keyword>
<feature type="transmembrane region" description="Helical" evidence="9">
    <location>
        <begin position="59"/>
        <end position="79"/>
    </location>
</feature>
<dbReference type="PANTHER" id="PTHR31998">
    <property type="entry name" value="K(+)-INSENSITIVE PYROPHOSPHATE-ENERGIZED PROTON PUMP"/>
    <property type="match status" value="1"/>
</dbReference>
<dbReference type="GO" id="GO:0012505">
    <property type="term" value="C:endomembrane system"/>
    <property type="evidence" value="ECO:0007669"/>
    <property type="project" value="UniProtKB-SubCell"/>
</dbReference>
<evidence type="ECO:0000256" key="9">
    <source>
        <dbReference type="SAM" id="Phobius"/>
    </source>
</evidence>
<evidence type="ECO:0000256" key="6">
    <source>
        <dbReference type="ARBA" id="ARBA00022989"/>
    </source>
</evidence>
<name>A0A382RX85_9ZZZZ</name>
<dbReference type="Pfam" id="PF03030">
    <property type="entry name" value="H_PPase"/>
    <property type="match status" value="1"/>
</dbReference>
<evidence type="ECO:0008006" key="11">
    <source>
        <dbReference type="Google" id="ProtNLM"/>
    </source>
</evidence>
<keyword evidence="4" id="KW-0460">Magnesium</keyword>
<proteinExistence type="predicted"/>